<evidence type="ECO:0000256" key="1">
    <source>
        <dbReference type="SAM" id="MobiDB-lite"/>
    </source>
</evidence>
<comment type="caution">
    <text evidence="2">The sequence shown here is derived from an EMBL/GenBank/DDBJ whole genome shotgun (WGS) entry which is preliminary data.</text>
</comment>
<name>A0A7J5XBR2_DISMA</name>
<feature type="region of interest" description="Disordered" evidence="1">
    <location>
        <begin position="1"/>
        <end position="38"/>
    </location>
</feature>
<reference evidence="2 3" key="1">
    <citation type="submission" date="2020-03" db="EMBL/GenBank/DDBJ databases">
        <title>Dissostichus mawsoni Genome sequencing and assembly.</title>
        <authorList>
            <person name="Park H."/>
        </authorList>
    </citation>
    <scope>NUCLEOTIDE SEQUENCE [LARGE SCALE GENOMIC DNA]</scope>
    <source>
        <strain evidence="2">DM0001</strain>
        <tissue evidence="2">Muscle</tissue>
    </source>
</reference>
<feature type="compositionally biased region" description="Basic and acidic residues" evidence="1">
    <location>
        <begin position="1"/>
        <end position="12"/>
    </location>
</feature>
<proteinExistence type="predicted"/>
<dbReference type="AlphaFoldDB" id="A0A7J5XBR2"/>
<evidence type="ECO:0000313" key="2">
    <source>
        <dbReference type="EMBL" id="KAF3834462.1"/>
    </source>
</evidence>
<dbReference type="EMBL" id="JAAKFY010000026">
    <property type="protein sequence ID" value="KAF3834462.1"/>
    <property type="molecule type" value="Genomic_DNA"/>
</dbReference>
<dbReference type="Proteomes" id="UP000518266">
    <property type="component" value="Unassembled WGS sequence"/>
</dbReference>
<sequence length="94" mass="10278">MASRNEEREMTCNKRNGGWVQSLETTTGQDGGASGRLAEDTRNKRQFLLRLLQLLQSGGQPLLSSVQLLLHQLDASVQGGHLCFSLSRHGQDGS</sequence>
<evidence type="ECO:0000313" key="3">
    <source>
        <dbReference type="Proteomes" id="UP000518266"/>
    </source>
</evidence>
<accession>A0A7J5XBR2</accession>
<gene>
    <name evidence="2" type="ORF">F7725_025666</name>
</gene>
<protein>
    <submittedName>
        <fullName evidence="2">Uncharacterized protein</fullName>
    </submittedName>
</protein>
<keyword evidence="3" id="KW-1185">Reference proteome</keyword>
<organism evidence="2 3">
    <name type="scientific">Dissostichus mawsoni</name>
    <name type="common">Antarctic cod</name>
    <dbReference type="NCBI Taxonomy" id="36200"/>
    <lineage>
        <taxon>Eukaryota</taxon>
        <taxon>Metazoa</taxon>
        <taxon>Chordata</taxon>
        <taxon>Craniata</taxon>
        <taxon>Vertebrata</taxon>
        <taxon>Euteleostomi</taxon>
        <taxon>Actinopterygii</taxon>
        <taxon>Neopterygii</taxon>
        <taxon>Teleostei</taxon>
        <taxon>Neoteleostei</taxon>
        <taxon>Acanthomorphata</taxon>
        <taxon>Eupercaria</taxon>
        <taxon>Perciformes</taxon>
        <taxon>Notothenioidei</taxon>
        <taxon>Nototheniidae</taxon>
        <taxon>Dissostichus</taxon>
    </lineage>
</organism>